<gene>
    <name evidence="3" type="ORF">NCTC13316_01555</name>
</gene>
<dbReference type="Gene3D" id="3.50.50.60">
    <property type="entry name" value="FAD/NAD(P)-binding domain"/>
    <property type="match status" value="2"/>
</dbReference>
<reference evidence="3 4" key="1">
    <citation type="submission" date="2018-06" db="EMBL/GenBank/DDBJ databases">
        <authorList>
            <consortium name="Pathogen Informatics"/>
            <person name="Doyle S."/>
        </authorList>
    </citation>
    <scope>NUCLEOTIDE SEQUENCE [LARGE SCALE GENOMIC DNA]</scope>
    <source>
        <strain evidence="3 4">NCTC13316</strain>
    </source>
</reference>
<dbReference type="Proteomes" id="UP000254794">
    <property type="component" value="Unassembled WGS sequence"/>
</dbReference>
<protein>
    <submittedName>
        <fullName evidence="3">FAD binding domain</fullName>
    </submittedName>
</protein>
<evidence type="ECO:0000259" key="2">
    <source>
        <dbReference type="Pfam" id="PF07992"/>
    </source>
</evidence>
<dbReference type="SUPFAM" id="SSF48452">
    <property type="entry name" value="TPR-like"/>
    <property type="match status" value="1"/>
</dbReference>
<evidence type="ECO:0000313" key="4">
    <source>
        <dbReference type="Proteomes" id="UP000254794"/>
    </source>
</evidence>
<dbReference type="OrthoDB" id="5636482at2"/>
<accession>A0A378JN76</accession>
<dbReference type="SUPFAM" id="SSF51905">
    <property type="entry name" value="FAD/NAD(P)-binding domain"/>
    <property type="match status" value="1"/>
</dbReference>
<dbReference type="SMART" id="SM00028">
    <property type="entry name" value="TPR"/>
    <property type="match status" value="2"/>
</dbReference>
<feature type="repeat" description="TPR" evidence="1">
    <location>
        <begin position="463"/>
        <end position="496"/>
    </location>
</feature>
<dbReference type="InterPro" id="IPR019734">
    <property type="entry name" value="TPR_rpt"/>
</dbReference>
<dbReference type="InterPro" id="IPR023753">
    <property type="entry name" value="FAD/NAD-binding_dom"/>
</dbReference>
<organism evidence="3 4">
    <name type="scientific">Legionella busanensis</name>
    <dbReference type="NCBI Taxonomy" id="190655"/>
    <lineage>
        <taxon>Bacteria</taxon>
        <taxon>Pseudomonadati</taxon>
        <taxon>Pseudomonadota</taxon>
        <taxon>Gammaproteobacteria</taxon>
        <taxon>Legionellales</taxon>
        <taxon>Legionellaceae</taxon>
        <taxon>Legionella</taxon>
    </lineage>
</organism>
<keyword evidence="4" id="KW-1185">Reference proteome</keyword>
<proteinExistence type="predicted"/>
<dbReference type="InterPro" id="IPR011990">
    <property type="entry name" value="TPR-like_helical_dom_sf"/>
</dbReference>
<dbReference type="AlphaFoldDB" id="A0A378JN76"/>
<evidence type="ECO:0000313" key="3">
    <source>
        <dbReference type="EMBL" id="STX51460.1"/>
    </source>
</evidence>
<dbReference type="RefSeq" id="WP_115331096.1">
    <property type="nucleotide sequence ID" value="NZ_CAAAHP010000001.1"/>
</dbReference>
<dbReference type="PROSITE" id="PS50005">
    <property type="entry name" value="TPR"/>
    <property type="match status" value="1"/>
</dbReference>
<dbReference type="Gene3D" id="1.25.40.10">
    <property type="entry name" value="Tetratricopeptide repeat domain"/>
    <property type="match status" value="1"/>
</dbReference>
<feature type="domain" description="FAD/NAD(P)-binding" evidence="2">
    <location>
        <begin position="3"/>
        <end position="130"/>
    </location>
</feature>
<evidence type="ECO:0000256" key="1">
    <source>
        <dbReference type="PROSITE-ProRule" id="PRU00339"/>
    </source>
</evidence>
<dbReference type="Pfam" id="PF07992">
    <property type="entry name" value="Pyr_redox_2"/>
    <property type="match status" value="1"/>
</dbReference>
<dbReference type="GO" id="GO:0016491">
    <property type="term" value="F:oxidoreductase activity"/>
    <property type="evidence" value="ECO:0007669"/>
    <property type="project" value="InterPro"/>
</dbReference>
<dbReference type="EMBL" id="UGOD01000001">
    <property type="protein sequence ID" value="STX51460.1"/>
    <property type="molecule type" value="Genomic_DNA"/>
</dbReference>
<dbReference type="InterPro" id="IPR036188">
    <property type="entry name" value="FAD/NAD-bd_sf"/>
</dbReference>
<dbReference type="PRINTS" id="PR00420">
    <property type="entry name" value="RNGMNOXGNASE"/>
</dbReference>
<sequence>MKIVVGGGPAGIYAAIKLRKKGIRDVVICDPRAGNYTRPGHLNASVFETAKEGLKKDFWPDNTVGHIRDLEKILYKEAQSLGIPIEKKRFLRMHKDPKKPGVVVQNERGDEEIIEADYVFDCTGAKREVIKAVNEETSDSPFQLVSIIEPPVTNHLLAYVKVSASDWARFQMNRDRVYDTPDTIEPLTFARSMIELRKLGWKEFKIPQCYGRQFGKQKTCIYFHAPDGLAKEDYDKWVQAVLDCYAKPIQYEQIIASRQKPYFLTFPMQAQALKDVSYKGENLPTVIALGDAQIDFDYVLAHGIKDGLERINILFKHMEIVNHEIYYFDSKEYLQSVQKALTDHKRQMIRSANQLKESFIDVLDIAERKLTEAQQLTQDIPEKLAISEMLKEIQARQHYEKGRKLFAVYHSQSNHVLLEKYSLETLIANLNQIHSHLIEAHNNLPTSFSKERQIIEGLLAHLAISFKEVGNSYFKKKNLSQANDAYRKALEILDLDYLSSANNTKKIPIYSNLIITNLQNKQYKEAIRLANEALQVLRKESIEESSLNTLHEKIAFNLIKACCLQAQDLLPISQVEAKNFYLEAKMVLEREYQFLSSTVLKSADELINSLEKQLLIQGSATPSTSNGILMNFSMFNTDSQDTEKKEYQLGYQVG</sequence>
<name>A0A378JN76_9GAMM</name>
<keyword evidence="1" id="KW-0802">TPR repeat</keyword>